<reference evidence="15" key="1">
    <citation type="submission" date="2023-08" db="EMBL/GenBank/DDBJ databases">
        <authorList>
            <person name="Audoor S."/>
            <person name="Bilcke G."/>
        </authorList>
    </citation>
    <scope>NUCLEOTIDE SEQUENCE</scope>
</reference>
<keyword evidence="6" id="KW-0808">Transferase</keyword>
<dbReference type="GO" id="GO:0005953">
    <property type="term" value="C:CAAX-protein geranylgeranyltransferase complex"/>
    <property type="evidence" value="ECO:0007669"/>
    <property type="project" value="TreeGrafter"/>
</dbReference>
<gene>
    <name evidence="15" type="ORF">CYCCA115_LOCUS1410</name>
</gene>
<dbReference type="EC" id="2.5.1.59" evidence="3"/>
<keyword evidence="14" id="KW-0175">Coiled coil</keyword>
<dbReference type="Gene3D" id="1.25.40.120">
    <property type="entry name" value="Protein prenylyltransferase"/>
    <property type="match status" value="1"/>
</dbReference>
<accession>A0AAD2CG16</accession>
<evidence type="ECO:0000256" key="4">
    <source>
        <dbReference type="ARBA" id="ARBA00012702"/>
    </source>
</evidence>
<evidence type="ECO:0000256" key="6">
    <source>
        <dbReference type="ARBA" id="ARBA00022679"/>
    </source>
</evidence>
<dbReference type="AlphaFoldDB" id="A0AAD2CG16"/>
<name>A0AAD2CG16_9STRA</name>
<evidence type="ECO:0000256" key="10">
    <source>
        <dbReference type="ARBA" id="ARBA00041392"/>
    </source>
</evidence>
<sequence>MTSTSPSTTHRMMIPADEVSDIFSDLTPVPQDEGPLEPVCAIQYPTSFRIAYDYMRAIWQVKEYSPRALQLAALCLRQNPANYTVWQWRRQCLKELGLRNDKEAILKDLQLTATLGGSNPKNYQIWYHRRALLESYGGTADGKEQQQLSLLRQDFGESELAYYESVIDIDSKNYHCWSNRQWFLCTLNDDDLWERELEYTEELIDDDQRNNSAWNQRWTVVHKGTKNPLSLEITKSEADFCLTSGCKVDPYNESPWRYLVALLQEQLKHEKTDTAVAEEMIREYEQKSASLAQILVDAQRDPEKCVNMTWARVDMLEMAGDKASLEQSVRMARDLETQHDVVRNKYWKLRISQLQEKLAQNK</sequence>
<dbReference type="SUPFAM" id="SSF48439">
    <property type="entry name" value="Protein prenylyltransferase"/>
    <property type="match status" value="1"/>
</dbReference>
<protein>
    <recommendedName>
        <fullName evidence="9">Protein farnesyltransferase/geranylgeranyltransferase type-1 subunit alpha</fullName>
        <ecNumber evidence="4">2.5.1.58</ecNumber>
        <ecNumber evidence="3">2.5.1.59</ecNumber>
    </recommendedName>
    <alternativeName>
        <fullName evidence="12">CAAX farnesyltransferase subunit alpha</fullName>
    </alternativeName>
    <alternativeName>
        <fullName evidence="11">FTase-alpha</fullName>
    </alternativeName>
    <alternativeName>
        <fullName evidence="10">Ras proteins prenyltransferase subunit alpha</fullName>
    </alternativeName>
    <alternativeName>
        <fullName evidence="13">Type I protein geranyl-geranyltransferase subunit alpha</fullName>
    </alternativeName>
</protein>
<dbReference type="GO" id="GO:0004662">
    <property type="term" value="F:CAAX-protein geranylgeranyltransferase activity"/>
    <property type="evidence" value="ECO:0007669"/>
    <property type="project" value="UniProtKB-EC"/>
</dbReference>
<dbReference type="PROSITE" id="PS51147">
    <property type="entry name" value="PFTA"/>
    <property type="match status" value="4"/>
</dbReference>
<keyword evidence="7" id="KW-0677">Repeat</keyword>
<evidence type="ECO:0000256" key="1">
    <source>
        <dbReference type="ARBA" id="ARBA00001946"/>
    </source>
</evidence>
<keyword evidence="5" id="KW-0637">Prenyltransferase</keyword>
<evidence type="ECO:0000256" key="2">
    <source>
        <dbReference type="ARBA" id="ARBA00006734"/>
    </source>
</evidence>
<keyword evidence="8" id="KW-0460">Magnesium</keyword>
<dbReference type="PANTHER" id="PTHR11129:SF1">
    <property type="entry name" value="PROTEIN FARNESYLTRANSFERASE_GERANYLGERANYLTRANSFERASE TYPE-1 SUBUNIT ALPHA"/>
    <property type="match status" value="1"/>
</dbReference>
<evidence type="ECO:0000256" key="5">
    <source>
        <dbReference type="ARBA" id="ARBA00022602"/>
    </source>
</evidence>
<evidence type="ECO:0000256" key="7">
    <source>
        <dbReference type="ARBA" id="ARBA00022737"/>
    </source>
</evidence>
<dbReference type="EMBL" id="CAKOGP040000036">
    <property type="protein sequence ID" value="CAJ1928165.1"/>
    <property type="molecule type" value="Genomic_DNA"/>
</dbReference>
<feature type="coiled-coil region" evidence="14">
    <location>
        <begin position="267"/>
        <end position="301"/>
    </location>
</feature>
<organism evidence="15 16">
    <name type="scientific">Cylindrotheca closterium</name>
    <dbReference type="NCBI Taxonomy" id="2856"/>
    <lineage>
        <taxon>Eukaryota</taxon>
        <taxon>Sar</taxon>
        <taxon>Stramenopiles</taxon>
        <taxon>Ochrophyta</taxon>
        <taxon>Bacillariophyta</taxon>
        <taxon>Bacillariophyceae</taxon>
        <taxon>Bacillariophycidae</taxon>
        <taxon>Bacillariales</taxon>
        <taxon>Bacillariaceae</taxon>
        <taxon>Cylindrotheca</taxon>
    </lineage>
</organism>
<dbReference type="PANTHER" id="PTHR11129">
    <property type="entry name" value="PROTEIN FARNESYLTRANSFERASE ALPHA SUBUNIT/RAB GERANYLGERANYL TRANSFERASE ALPHA SUBUNIT"/>
    <property type="match status" value="1"/>
</dbReference>
<comment type="cofactor">
    <cofactor evidence="1">
        <name>Mg(2+)</name>
        <dbReference type="ChEBI" id="CHEBI:18420"/>
    </cofactor>
</comment>
<dbReference type="Pfam" id="PF01239">
    <property type="entry name" value="PPTA"/>
    <property type="match status" value="4"/>
</dbReference>
<evidence type="ECO:0000256" key="8">
    <source>
        <dbReference type="ARBA" id="ARBA00022842"/>
    </source>
</evidence>
<evidence type="ECO:0000256" key="14">
    <source>
        <dbReference type="SAM" id="Coils"/>
    </source>
</evidence>
<keyword evidence="16" id="KW-1185">Reference proteome</keyword>
<dbReference type="GO" id="GO:0004660">
    <property type="term" value="F:protein farnesyltransferase activity"/>
    <property type="evidence" value="ECO:0007669"/>
    <property type="project" value="UniProtKB-EC"/>
</dbReference>
<dbReference type="GO" id="GO:0005965">
    <property type="term" value="C:protein farnesyltransferase complex"/>
    <property type="evidence" value="ECO:0007669"/>
    <property type="project" value="TreeGrafter"/>
</dbReference>
<proteinExistence type="inferred from homology"/>
<evidence type="ECO:0000313" key="16">
    <source>
        <dbReference type="Proteomes" id="UP001295423"/>
    </source>
</evidence>
<evidence type="ECO:0000313" key="15">
    <source>
        <dbReference type="EMBL" id="CAJ1928165.1"/>
    </source>
</evidence>
<evidence type="ECO:0000256" key="9">
    <source>
        <dbReference type="ARBA" id="ARBA00040965"/>
    </source>
</evidence>
<evidence type="ECO:0000256" key="12">
    <source>
        <dbReference type="ARBA" id="ARBA00043086"/>
    </source>
</evidence>
<evidence type="ECO:0000256" key="13">
    <source>
        <dbReference type="ARBA" id="ARBA00043219"/>
    </source>
</evidence>
<dbReference type="EC" id="2.5.1.58" evidence="4"/>
<comment type="caution">
    <text evidence="15">The sequence shown here is derived from an EMBL/GenBank/DDBJ whole genome shotgun (WGS) entry which is preliminary data.</text>
</comment>
<dbReference type="InterPro" id="IPR002088">
    <property type="entry name" value="Prenyl_trans_a"/>
</dbReference>
<evidence type="ECO:0000256" key="3">
    <source>
        <dbReference type="ARBA" id="ARBA00012700"/>
    </source>
</evidence>
<dbReference type="Proteomes" id="UP001295423">
    <property type="component" value="Unassembled WGS sequence"/>
</dbReference>
<evidence type="ECO:0000256" key="11">
    <source>
        <dbReference type="ARBA" id="ARBA00042436"/>
    </source>
</evidence>
<comment type="similarity">
    <text evidence="2">Belongs to the protein prenyltransferase subunit alpha family.</text>
</comment>